<dbReference type="InterPro" id="IPR050010">
    <property type="entry name" value="ETEC_3214_dom"/>
</dbReference>
<organism evidence="1 2">
    <name type="scientific">Marinomonas arenicola</name>
    <dbReference type="NCBI Taxonomy" id="569601"/>
    <lineage>
        <taxon>Bacteria</taxon>
        <taxon>Pseudomonadati</taxon>
        <taxon>Pseudomonadota</taxon>
        <taxon>Gammaproteobacteria</taxon>
        <taxon>Oceanospirillales</taxon>
        <taxon>Oceanospirillaceae</taxon>
        <taxon>Marinomonas</taxon>
    </lineage>
</organism>
<evidence type="ECO:0000313" key="2">
    <source>
        <dbReference type="Proteomes" id="UP001379949"/>
    </source>
</evidence>
<proteinExistence type="predicted"/>
<gene>
    <name evidence="1" type="ORF">V6242_08365</name>
</gene>
<reference evidence="1 2" key="1">
    <citation type="submission" date="2024-02" db="EMBL/GenBank/DDBJ databases">
        <title>Bacteria isolated from the canopy kelp, Nereocystis luetkeana.</title>
        <authorList>
            <person name="Pfister C.A."/>
            <person name="Younker I.T."/>
            <person name="Light S.H."/>
        </authorList>
    </citation>
    <scope>NUCLEOTIDE SEQUENCE [LARGE SCALE GENOMIC DNA]</scope>
    <source>
        <strain evidence="1 2">TI.4.07</strain>
    </source>
</reference>
<dbReference type="Proteomes" id="UP001379949">
    <property type="component" value="Unassembled WGS sequence"/>
</dbReference>
<dbReference type="NCBIfam" id="NF043066">
    <property type="entry name" value="ETEC_3214_dom"/>
    <property type="match status" value="1"/>
</dbReference>
<protein>
    <submittedName>
        <fullName evidence="1">ETEC_3214 domain-containing protein</fullName>
    </submittedName>
</protein>
<comment type="caution">
    <text evidence="1">The sequence shown here is derived from an EMBL/GenBank/DDBJ whole genome shotgun (WGS) entry which is preliminary data.</text>
</comment>
<evidence type="ECO:0000313" key="1">
    <source>
        <dbReference type="EMBL" id="MEL0613157.1"/>
    </source>
</evidence>
<keyword evidence="2" id="KW-1185">Reference proteome</keyword>
<name>A0ABU9G6U4_9GAMM</name>
<dbReference type="RefSeq" id="WP_341566963.1">
    <property type="nucleotide sequence ID" value="NZ_JBAKAR010000005.1"/>
</dbReference>
<accession>A0ABU9G6U4</accession>
<dbReference type="EMBL" id="JBAKAR010000005">
    <property type="protein sequence ID" value="MEL0613157.1"/>
    <property type="molecule type" value="Genomic_DNA"/>
</dbReference>
<sequence length="258" mass="29254">MDQPVAQKTPIYKRIQAITVLIASVMISFGSWGDTKELLIEIYDSSISHFTNNVEFSHLENVKVGGNLDFIEQTFGIAKVIKPSKTVKDLEYRYYTDRKYLLAVATQKSRIVAYQVVSLRRSFDPSLPFSDFQLGSFFYSDYSNGFDDFRLDNANITYYMEAHSLGRAGLFLNQYFAYAGYGADYSELADAGVASKKAIAALDQAILESNEKQIKTRLQALRREVRPNVFVVGDIDASTAADMLLTRYEYAVYFKDQL</sequence>